<feature type="compositionally biased region" description="Acidic residues" evidence="1">
    <location>
        <begin position="195"/>
        <end position="206"/>
    </location>
</feature>
<feature type="compositionally biased region" description="Polar residues" evidence="1">
    <location>
        <begin position="154"/>
        <end position="163"/>
    </location>
</feature>
<proteinExistence type="predicted"/>
<feature type="non-terminal residue" evidence="2">
    <location>
        <position position="206"/>
    </location>
</feature>
<reference evidence="2" key="1">
    <citation type="submission" date="2015-12" db="EMBL/GenBank/DDBJ databases">
        <title>De novo transcriptome assembly of four potential Pierce s Disease insect vectors from Arizona vineyards.</title>
        <authorList>
            <person name="Tassone E.E."/>
        </authorList>
    </citation>
    <scope>NUCLEOTIDE SEQUENCE</scope>
</reference>
<feature type="region of interest" description="Disordered" evidence="1">
    <location>
        <begin position="13"/>
        <end position="206"/>
    </location>
</feature>
<feature type="compositionally biased region" description="Polar residues" evidence="1">
    <location>
        <begin position="113"/>
        <end position="129"/>
    </location>
</feature>
<feature type="compositionally biased region" description="Basic and acidic residues" evidence="1">
    <location>
        <begin position="131"/>
        <end position="146"/>
    </location>
</feature>
<sequence>FKLPKDSQIFKSFPFPKSSPLTSSFPPSNIGHITPTSPTADEEITETDISPLSSPARQQNIKILPSEDNINDSTASLTSPKEEAKHSDPLNNWSEEVKHSDSLNKWPKLSPGVSPTSPSKEQINSTTSAEESDKPSTDKHIERLKQIQELLRQRPSSSKTSQFPLVRRSTTLASSQQTTSRTLTRLMSLELFNPETDDMDSDSSGV</sequence>
<feature type="non-terminal residue" evidence="2">
    <location>
        <position position="1"/>
    </location>
</feature>
<dbReference type="EMBL" id="GEDC01017247">
    <property type="protein sequence ID" value="JAS20051.1"/>
    <property type="molecule type" value="Transcribed_RNA"/>
</dbReference>
<organism evidence="2">
    <name type="scientific">Clastoptera arizonana</name>
    <name type="common">Arizona spittle bug</name>
    <dbReference type="NCBI Taxonomy" id="38151"/>
    <lineage>
        <taxon>Eukaryota</taxon>
        <taxon>Metazoa</taxon>
        <taxon>Ecdysozoa</taxon>
        <taxon>Arthropoda</taxon>
        <taxon>Hexapoda</taxon>
        <taxon>Insecta</taxon>
        <taxon>Pterygota</taxon>
        <taxon>Neoptera</taxon>
        <taxon>Paraneoptera</taxon>
        <taxon>Hemiptera</taxon>
        <taxon>Auchenorrhyncha</taxon>
        <taxon>Cercopoidea</taxon>
        <taxon>Clastopteridae</taxon>
        <taxon>Clastoptera</taxon>
    </lineage>
</organism>
<accession>A0A1B6D2X4</accession>
<protein>
    <submittedName>
        <fullName evidence="2">Uncharacterized protein</fullName>
    </submittedName>
</protein>
<name>A0A1B6D2X4_9HEMI</name>
<evidence type="ECO:0000313" key="2">
    <source>
        <dbReference type="EMBL" id="JAS20051.1"/>
    </source>
</evidence>
<evidence type="ECO:0000256" key="1">
    <source>
        <dbReference type="SAM" id="MobiDB-lite"/>
    </source>
</evidence>
<dbReference type="AlphaFoldDB" id="A0A1B6D2X4"/>
<gene>
    <name evidence="2" type="ORF">g.1112</name>
</gene>
<feature type="compositionally biased region" description="Polar residues" evidence="1">
    <location>
        <begin position="47"/>
        <end position="61"/>
    </location>
</feature>
<feature type="compositionally biased region" description="Low complexity" evidence="1">
    <location>
        <begin position="167"/>
        <end position="189"/>
    </location>
</feature>